<feature type="region of interest" description="Disordered" evidence="1">
    <location>
        <begin position="56"/>
        <end position="125"/>
    </location>
</feature>
<dbReference type="EMBL" id="BKCJ011014093">
    <property type="protein sequence ID" value="GFC67115.1"/>
    <property type="molecule type" value="Genomic_DNA"/>
</dbReference>
<reference evidence="2" key="1">
    <citation type="journal article" date="2019" name="Sci. Rep.">
        <title>Draft genome of Tanacetum cinerariifolium, the natural source of mosquito coil.</title>
        <authorList>
            <person name="Yamashiro T."/>
            <person name="Shiraishi A."/>
            <person name="Satake H."/>
            <person name="Nakayama K."/>
        </authorList>
    </citation>
    <scope>NUCLEOTIDE SEQUENCE</scope>
</reference>
<dbReference type="AlphaFoldDB" id="A0A699QD87"/>
<comment type="caution">
    <text evidence="2">The sequence shown here is derived from an EMBL/GenBank/DDBJ whole genome shotgun (WGS) entry which is preliminary data.</text>
</comment>
<accession>A0A699QD87</accession>
<proteinExistence type="predicted"/>
<gene>
    <name evidence="2" type="ORF">Tci_839085</name>
</gene>
<protein>
    <submittedName>
        <fullName evidence="2">Uncharacterized protein</fullName>
    </submittedName>
</protein>
<feature type="compositionally biased region" description="Basic and acidic residues" evidence="1">
    <location>
        <begin position="81"/>
        <end position="101"/>
    </location>
</feature>
<evidence type="ECO:0000256" key="1">
    <source>
        <dbReference type="SAM" id="MobiDB-lite"/>
    </source>
</evidence>
<evidence type="ECO:0000313" key="2">
    <source>
        <dbReference type="EMBL" id="GFC67115.1"/>
    </source>
</evidence>
<name>A0A699QD87_TANCI</name>
<feature type="non-terminal residue" evidence="2">
    <location>
        <position position="1"/>
    </location>
</feature>
<organism evidence="2">
    <name type="scientific">Tanacetum cinerariifolium</name>
    <name type="common">Dalmatian daisy</name>
    <name type="synonym">Chrysanthemum cinerariifolium</name>
    <dbReference type="NCBI Taxonomy" id="118510"/>
    <lineage>
        <taxon>Eukaryota</taxon>
        <taxon>Viridiplantae</taxon>
        <taxon>Streptophyta</taxon>
        <taxon>Embryophyta</taxon>
        <taxon>Tracheophyta</taxon>
        <taxon>Spermatophyta</taxon>
        <taxon>Magnoliopsida</taxon>
        <taxon>eudicotyledons</taxon>
        <taxon>Gunneridae</taxon>
        <taxon>Pentapetalae</taxon>
        <taxon>asterids</taxon>
        <taxon>campanulids</taxon>
        <taxon>Asterales</taxon>
        <taxon>Asteraceae</taxon>
        <taxon>Asteroideae</taxon>
        <taxon>Anthemideae</taxon>
        <taxon>Anthemidinae</taxon>
        <taxon>Tanacetum</taxon>
    </lineage>
</organism>
<sequence length="125" mass="12626">DPAVVIFAGGADLAIVISTGGADPVDVVVSAGGADSTGTFISVGILVAAGPFVSSAPSSPIRDPAKDKVVATPSSPVTALTDKELADQQARVAEEQERESRVSAAQSTPRQAKLDKIALNLTNEE</sequence>